<keyword evidence="2" id="KW-0812">Transmembrane</keyword>
<evidence type="ECO:0000256" key="2">
    <source>
        <dbReference type="SAM" id="Phobius"/>
    </source>
</evidence>
<dbReference type="PATRIC" id="fig|933944.5.peg.3296"/>
<feature type="transmembrane region" description="Helical" evidence="2">
    <location>
        <begin position="83"/>
        <end position="103"/>
    </location>
</feature>
<proteinExistence type="predicted"/>
<dbReference type="AlphaFoldDB" id="A0A1E7JM45"/>
<gene>
    <name evidence="3" type="ORF">AN215_19735</name>
</gene>
<feature type="transmembrane region" description="Helical" evidence="2">
    <location>
        <begin position="57"/>
        <end position="76"/>
    </location>
</feature>
<organism evidence="3 4">
    <name type="scientific">Streptomyces abyssalis</name>
    <dbReference type="NCBI Taxonomy" id="933944"/>
    <lineage>
        <taxon>Bacteria</taxon>
        <taxon>Bacillati</taxon>
        <taxon>Actinomycetota</taxon>
        <taxon>Actinomycetes</taxon>
        <taxon>Kitasatosporales</taxon>
        <taxon>Streptomycetaceae</taxon>
        <taxon>Streptomyces</taxon>
    </lineage>
</organism>
<feature type="transmembrane region" description="Helical" evidence="2">
    <location>
        <begin position="138"/>
        <end position="156"/>
    </location>
</feature>
<evidence type="ECO:0000256" key="1">
    <source>
        <dbReference type="SAM" id="MobiDB-lite"/>
    </source>
</evidence>
<reference evidence="3 4" key="1">
    <citation type="journal article" date="2016" name="Front. Microbiol.">
        <title>Comparative Genomics Analysis of Streptomyces Species Reveals Their Adaptation to the Marine Environment and Their Diversity at the Genomic Level.</title>
        <authorList>
            <person name="Tian X."/>
            <person name="Zhang Z."/>
            <person name="Yang T."/>
            <person name="Chen M."/>
            <person name="Li J."/>
            <person name="Chen F."/>
            <person name="Yang J."/>
            <person name="Li W."/>
            <person name="Zhang B."/>
            <person name="Zhang Z."/>
            <person name="Wu J."/>
            <person name="Zhang C."/>
            <person name="Long L."/>
            <person name="Xiao J."/>
        </authorList>
    </citation>
    <scope>NUCLEOTIDE SEQUENCE [LARGE SCALE GENOMIC DNA]</scope>
    <source>
        <strain evidence="3 4">SCSIO 10390</strain>
    </source>
</reference>
<feature type="transmembrane region" description="Helical" evidence="2">
    <location>
        <begin position="9"/>
        <end position="29"/>
    </location>
</feature>
<protein>
    <submittedName>
        <fullName evidence="3">ABC transporter permease</fullName>
    </submittedName>
</protein>
<comment type="caution">
    <text evidence="3">The sequence shown here is derived from an EMBL/GenBank/DDBJ whole genome shotgun (WGS) entry which is preliminary data.</text>
</comment>
<evidence type="ECO:0000313" key="3">
    <source>
        <dbReference type="EMBL" id="OEU88689.1"/>
    </source>
</evidence>
<dbReference type="OrthoDB" id="4350296at2"/>
<keyword evidence="2" id="KW-1133">Transmembrane helix</keyword>
<evidence type="ECO:0000313" key="4">
    <source>
        <dbReference type="Proteomes" id="UP000176087"/>
    </source>
</evidence>
<sequence length="181" mass="18723">MRREVRGGALWAFVVLVLGVGLGLLWLWLAPRVPLVSVDDSVFLKDPEGEEAIGADGTFVLLAVAFGVVTGLVAFLRSRGGGIGIVVGLAVGALLGSVLAWQLGVWLGPGSDLAASAKAAGENKTFDGPLKLQAKGALVVWPFFALGTHLALMAVFGRRDPEPEPVPSPLPPSDGGAAQHW</sequence>
<name>A0A1E7JM45_9ACTN</name>
<accession>A0A1E7JM45</accession>
<keyword evidence="2" id="KW-0472">Membrane</keyword>
<feature type="region of interest" description="Disordered" evidence="1">
    <location>
        <begin position="162"/>
        <end position="181"/>
    </location>
</feature>
<dbReference type="Proteomes" id="UP000176087">
    <property type="component" value="Unassembled WGS sequence"/>
</dbReference>
<dbReference type="STRING" id="933944.AN215_19735"/>
<dbReference type="EMBL" id="LJGT01000040">
    <property type="protein sequence ID" value="OEU88689.1"/>
    <property type="molecule type" value="Genomic_DNA"/>
</dbReference>
<keyword evidence="4" id="KW-1185">Reference proteome</keyword>